<protein>
    <submittedName>
        <fullName evidence="1">Uncharacterized protein</fullName>
    </submittedName>
</protein>
<accession>A0A433DC53</accession>
<evidence type="ECO:0000313" key="2">
    <source>
        <dbReference type="Proteomes" id="UP000268093"/>
    </source>
</evidence>
<organism evidence="1 2">
    <name type="scientific">Jimgerdemannia flammicorona</name>
    <dbReference type="NCBI Taxonomy" id="994334"/>
    <lineage>
        <taxon>Eukaryota</taxon>
        <taxon>Fungi</taxon>
        <taxon>Fungi incertae sedis</taxon>
        <taxon>Mucoromycota</taxon>
        <taxon>Mucoromycotina</taxon>
        <taxon>Endogonomycetes</taxon>
        <taxon>Endogonales</taxon>
        <taxon>Endogonaceae</taxon>
        <taxon>Jimgerdemannia</taxon>
    </lineage>
</organism>
<dbReference type="OrthoDB" id="2564984at2759"/>
<dbReference type="EMBL" id="RBNI01003377">
    <property type="protein sequence ID" value="RUP48405.1"/>
    <property type="molecule type" value="Genomic_DNA"/>
</dbReference>
<dbReference type="Proteomes" id="UP000268093">
    <property type="component" value="Unassembled WGS sequence"/>
</dbReference>
<comment type="caution">
    <text evidence="1">The sequence shown here is derived from an EMBL/GenBank/DDBJ whole genome shotgun (WGS) entry which is preliminary data.</text>
</comment>
<dbReference type="InterPro" id="IPR019317">
    <property type="entry name" value="BRI3"/>
</dbReference>
<gene>
    <name evidence="1" type="ORF">BC936DRAFT_144611</name>
</gene>
<reference evidence="1 2" key="1">
    <citation type="journal article" date="2018" name="New Phytol.">
        <title>Phylogenomics of Endogonaceae and evolution of mycorrhizas within Mucoromycota.</title>
        <authorList>
            <person name="Chang Y."/>
            <person name="Desiro A."/>
            <person name="Na H."/>
            <person name="Sandor L."/>
            <person name="Lipzen A."/>
            <person name="Clum A."/>
            <person name="Barry K."/>
            <person name="Grigoriev I.V."/>
            <person name="Martin F.M."/>
            <person name="Stajich J.E."/>
            <person name="Smith M.E."/>
            <person name="Bonito G."/>
            <person name="Spatafora J.W."/>
        </authorList>
    </citation>
    <scope>NUCLEOTIDE SEQUENCE [LARGE SCALE GENOMIC DNA]</scope>
    <source>
        <strain evidence="1 2">GMNB39</strain>
    </source>
</reference>
<evidence type="ECO:0000313" key="1">
    <source>
        <dbReference type="EMBL" id="RUP48405.1"/>
    </source>
</evidence>
<keyword evidence="2" id="KW-1185">Reference proteome</keyword>
<dbReference type="Pfam" id="PF10164">
    <property type="entry name" value="BRI3"/>
    <property type="match status" value="1"/>
</dbReference>
<sequence length="95" mass="10588">MSAPVQHGYPQSMAVPVQYGYPQLSKPMKESPDQDVHVITHGVCSKGGFHAIQKDYDYCGKVLSVLFFPIEALCCVVMSRNKCVKCGTHIHIMYL</sequence>
<proteinExistence type="predicted"/>
<name>A0A433DC53_9FUNG</name>
<dbReference type="AlphaFoldDB" id="A0A433DC53"/>